<dbReference type="InterPro" id="IPR032867">
    <property type="entry name" value="DYW_dom"/>
</dbReference>
<dbReference type="InterPro" id="IPR011990">
    <property type="entry name" value="TPR-like_helical_dom_sf"/>
</dbReference>
<dbReference type="SUPFAM" id="SSF48452">
    <property type="entry name" value="TPR-like"/>
    <property type="match status" value="1"/>
</dbReference>
<keyword evidence="5" id="KW-1185">Reference proteome</keyword>
<sequence>MTHSTHFHNAIHPLLEQKCSNLNRLKQIHAQLITTGFIHHSPSLTKLLSLSQSSSLAYASMLFNNTPHKADIILLNTILRGFVNHNFPELAIKTYTEMIQDYDISPDRFTFPSLLKACTQDPVLTNGRSLHSQILKLGLETDLYTQTALIAMYSAYRDSSSSRKVFDRMEQKKNEIAWTSMINGYARNGSPREALQLFFLMKQEQGLVIDEVTMASAVSACGELRDLNYGKRLHYEIKKSGMRICVVLGTALVDMYSKCGELDLAREIFDMIHDDDKNVVSWSAMISGYSQNNQGNEALRLFKEMVSNSGHKPNEITMMAALSACGQTGDLNLGKVYNNVELGEEAAKHLLEIEPNNDGNYVLLSNIYARKKQWEEVRGVRLLMHLRGIRKVPGCSSIVMDGGSHEFTVGDRAHPESEKIYSMLNVVSDRLRAAGYKAETSEVLLNIDEEEKEDSLSQHSEKLALSFGLIKTRPGDEILILKNLRVCRDCHSAFKMISKLFQRKITVRDRSRFHHFRNGTCSCKDYW</sequence>
<accession>A0A5P1F1I2</accession>
<dbReference type="Pfam" id="PF13812">
    <property type="entry name" value="PPR_3"/>
    <property type="match status" value="1"/>
</dbReference>
<feature type="domain" description="DYW" evidence="3">
    <location>
        <begin position="435"/>
        <end position="527"/>
    </location>
</feature>
<dbReference type="GO" id="GO:0009451">
    <property type="term" value="P:RNA modification"/>
    <property type="evidence" value="ECO:0007669"/>
    <property type="project" value="InterPro"/>
</dbReference>
<evidence type="ECO:0000313" key="5">
    <source>
        <dbReference type="Proteomes" id="UP000243459"/>
    </source>
</evidence>
<dbReference type="InterPro" id="IPR046849">
    <property type="entry name" value="E2_motif"/>
</dbReference>
<dbReference type="Pfam" id="PF01535">
    <property type="entry name" value="PPR"/>
    <property type="match status" value="3"/>
</dbReference>
<evidence type="ECO:0000259" key="3">
    <source>
        <dbReference type="Pfam" id="PF14432"/>
    </source>
</evidence>
<dbReference type="Proteomes" id="UP000243459">
    <property type="component" value="Chromosome 4"/>
</dbReference>
<dbReference type="Pfam" id="PF14432">
    <property type="entry name" value="DYW_deaminase"/>
    <property type="match status" value="1"/>
</dbReference>
<proteinExistence type="predicted"/>
<dbReference type="InterPro" id="IPR002885">
    <property type="entry name" value="PPR_rpt"/>
</dbReference>
<evidence type="ECO:0000256" key="1">
    <source>
        <dbReference type="ARBA" id="ARBA00022737"/>
    </source>
</evidence>
<reference evidence="5" key="1">
    <citation type="journal article" date="2017" name="Nat. Commun.">
        <title>The asparagus genome sheds light on the origin and evolution of a young Y chromosome.</title>
        <authorList>
            <person name="Harkess A."/>
            <person name="Zhou J."/>
            <person name="Xu C."/>
            <person name="Bowers J.E."/>
            <person name="Van der Hulst R."/>
            <person name="Ayyampalayam S."/>
            <person name="Mercati F."/>
            <person name="Riccardi P."/>
            <person name="McKain M.R."/>
            <person name="Kakrana A."/>
            <person name="Tang H."/>
            <person name="Ray J."/>
            <person name="Groenendijk J."/>
            <person name="Arikit S."/>
            <person name="Mathioni S.M."/>
            <person name="Nakano M."/>
            <person name="Shan H."/>
            <person name="Telgmann-Rauber A."/>
            <person name="Kanno A."/>
            <person name="Yue Z."/>
            <person name="Chen H."/>
            <person name="Li W."/>
            <person name="Chen Y."/>
            <person name="Xu X."/>
            <person name="Zhang Y."/>
            <person name="Luo S."/>
            <person name="Chen H."/>
            <person name="Gao J."/>
            <person name="Mao Z."/>
            <person name="Pires J.C."/>
            <person name="Luo M."/>
            <person name="Kudrna D."/>
            <person name="Wing R.A."/>
            <person name="Meyers B.C."/>
            <person name="Yi K."/>
            <person name="Kong H."/>
            <person name="Lavrijsen P."/>
            <person name="Sunseri F."/>
            <person name="Falavigna A."/>
            <person name="Ye Y."/>
            <person name="Leebens-Mack J.H."/>
            <person name="Chen G."/>
        </authorList>
    </citation>
    <scope>NUCLEOTIDE SEQUENCE [LARGE SCALE GENOMIC DNA]</scope>
    <source>
        <strain evidence="5">cv. DH0086</strain>
    </source>
</reference>
<dbReference type="InterPro" id="IPR046960">
    <property type="entry name" value="PPR_At4g14850-like_plant"/>
</dbReference>
<keyword evidence="1" id="KW-0677">Repeat</keyword>
<protein>
    <recommendedName>
        <fullName evidence="3">DYW domain-containing protein</fullName>
    </recommendedName>
</protein>
<dbReference type="NCBIfam" id="TIGR00756">
    <property type="entry name" value="PPR"/>
    <property type="match status" value="3"/>
</dbReference>
<dbReference type="OMA" id="GYARNHY"/>
<dbReference type="InterPro" id="IPR046848">
    <property type="entry name" value="E_motif"/>
</dbReference>
<dbReference type="FunFam" id="1.25.40.10:FF:000344">
    <property type="entry name" value="Pentatricopeptide repeat-containing protein"/>
    <property type="match status" value="1"/>
</dbReference>
<name>A0A5P1F1I2_ASPOF</name>
<dbReference type="GO" id="GO:0003723">
    <property type="term" value="F:RNA binding"/>
    <property type="evidence" value="ECO:0007669"/>
    <property type="project" value="InterPro"/>
</dbReference>
<dbReference type="EMBL" id="CM007384">
    <property type="protein sequence ID" value="ONK72226.1"/>
    <property type="molecule type" value="Genomic_DNA"/>
</dbReference>
<dbReference type="Pfam" id="PF20431">
    <property type="entry name" value="E_motif"/>
    <property type="match status" value="1"/>
</dbReference>
<dbReference type="Pfam" id="PF20430">
    <property type="entry name" value="Eplus_motif"/>
    <property type="match status" value="1"/>
</dbReference>
<dbReference type="GO" id="GO:0008270">
    <property type="term" value="F:zinc ion binding"/>
    <property type="evidence" value="ECO:0007669"/>
    <property type="project" value="InterPro"/>
</dbReference>
<dbReference type="Gene3D" id="1.25.40.10">
    <property type="entry name" value="Tetratricopeptide repeat domain"/>
    <property type="match status" value="3"/>
</dbReference>
<feature type="repeat" description="PPR" evidence="2">
    <location>
        <begin position="174"/>
        <end position="204"/>
    </location>
</feature>
<dbReference type="Pfam" id="PF13041">
    <property type="entry name" value="PPR_2"/>
    <property type="match status" value="1"/>
</dbReference>
<dbReference type="PROSITE" id="PS51375">
    <property type="entry name" value="PPR"/>
    <property type="match status" value="2"/>
</dbReference>
<dbReference type="Gramene" id="ONK72226">
    <property type="protein sequence ID" value="ONK72226"/>
    <property type="gene ID" value="A4U43_C04F17150"/>
</dbReference>
<gene>
    <name evidence="4" type="ORF">A4U43_C04F17150</name>
</gene>
<evidence type="ECO:0000256" key="2">
    <source>
        <dbReference type="PROSITE-ProRule" id="PRU00708"/>
    </source>
</evidence>
<feature type="repeat" description="PPR" evidence="2">
    <location>
        <begin position="278"/>
        <end position="313"/>
    </location>
</feature>
<dbReference type="PANTHER" id="PTHR47926">
    <property type="entry name" value="PENTATRICOPEPTIDE REPEAT-CONTAINING PROTEIN"/>
    <property type="match status" value="1"/>
</dbReference>
<dbReference type="AlphaFoldDB" id="A0A5P1F1I2"/>
<organism evidence="4 5">
    <name type="scientific">Asparagus officinalis</name>
    <name type="common">Garden asparagus</name>
    <dbReference type="NCBI Taxonomy" id="4686"/>
    <lineage>
        <taxon>Eukaryota</taxon>
        <taxon>Viridiplantae</taxon>
        <taxon>Streptophyta</taxon>
        <taxon>Embryophyta</taxon>
        <taxon>Tracheophyta</taxon>
        <taxon>Spermatophyta</taxon>
        <taxon>Magnoliopsida</taxon>
        <taxon>Liliopsida</taxon>
        <taxon>Asparagales</taxon>
        <taxon>Asparagaceae</taxon>
        <taxon>Asparagoideae</taxon>
        <taxon>Asparagus</taxon>
    </lineage>
</organism>
<dbReference type="FunFam" id="1.25.40.10:FF:000031">
    <property type="entry name" value="Pentatricopeptide repeat-containing protein mitochondrial"/>
    <property type="match status" value="1"/>
</dbReference>
<evidence type="ECO:0000313" key="4">
    <source>
        <dbReference type="EMBL" id="ONK72226.1"/>
    </source>
</evidence>